<dbReference type="InterPro" id="IPR026444">
    <property type="entry name" value="Secre_tail"/>
</dbReference>
<protein>
    <recommendedName>
        <fullName evidence="2">Secretion system C-terminal sorting domain-containing protein</fullName>
    </recommendedName>
</protein>
<dbReference type="Pfam" id="PF18962">
    <property type="entry name" value="Por_Secre_tail"/>
    <property type="match status" value="1"/>
</dbReference>
<feature type="domain" description="Secretion system C-terminal sorting" evidence="2">
    <location>
        <begin position="288"/>
        <end position="358"/>
    </location>
</feature>
<proteinExistence type="predicted"/>
<dbReference type="PROSITE" id="PS51318">
    <property type="entry name" value="TAT"/>
    <property type="match status" value="1"/>
</dbReference>
<feature type="signal peptide" evidence="1">
    <location>
        <begin position="1"/>
        <end position="28"/>
    </location>
</feature>
<sequence length="360" mass="36602">MKKSLLSSRTLQALAVAGGLALAAPASAQTAANAVWPLTANNNSTVNSANITTGTPVFRRYVLSNGQLPSGTGNMAFQPYSATYGQAFAPAADGGGWSSSSATPPGTGSTPRRRFYEQFTITAVGGAVRVDSVLFNASIFNSAAGKVAVTYSRSNYTTDSASVTGGIGPEISNSTNMVPGGPLPAAGNGTFGVNPTTGTPGDVANNGAILPQMPSTGSVPDQYRFILNGATGVTINAGQTLTVRLHFAVGSSSMGRYVLLRNVILKGRGTASATASALLVKNGLSLSPNPAAERVLVNHPAAKADARVSLYTTTGQKVASLPTQAGSNGTSVDLSKLAAGLYLVEYADAEQRVTGRIIKQ</sequence>
<dbReference type="EMBL" id="BAABGZ010000013">
    <property type="protein sequence ID" value="GAA4353248.1"/>
    <property type="molecule type" value="Genomic_DNA"/>
</dbReference>
<accession>A0ABP8I818</accession>
<keyword evidence="1" id="KW-0732">Signal</keyword>
<organism evidence="3 4">
    <name type="scientific">Hymenobacter saemangeumensis</name>
    <dbReference type="NCBI Taxonomy" id="1084522"/>
    <lineage>
        <taxon>Bacteria</taxon>
        <taxon>Pseudomonadati</taxon>
        <taxon>Bacteroidota</taxon>
        <taxon>Cytophagia</taxon>
        <taxon>Cytophagales</taxon>
        <taxon>Hymenobacteraceae</taxon>
        <taxon>Hymenobacter</taxon>
    </lineage>
</organism>
<dbReference type="NCBIfam" id="TIGR04183">
    <property type="entry name" value="Por_Secre_tail"/>
    <property type="match status" value="1"/>
</dbReference>
<dbReference type="RefSeq" id="WP_345235103.1">
    <property type="nucleotide sequence ID" value="NZ_BAABGZ010000013.1"/>
</dbReference>
<feature type="chain" id="PRO_5045948503" description="Secretion system C-terminal sorting domain-containing protein" evidence="1">
    <location>
        <begin position="29"/>
        <end position="360"/>
    </location>
</feature>
<comment type="caution">
    <text evidence="3">The sequence shown here is derived from an EMBL/GenBank/DDBJ whole genome shotgun (WGS) entry which is preliminary data.</text>
</comment>
<evidence type="ECO:0000259" key="2">
    <source>
        <dbReference type="Pfam" id="PF18962"/>
    </source>
</evidence>
<dbReference type="Proteomes" id="UP001501153">
    <property type="component" value="Unassembled WGS sequence"/>
</dbReference>
<dbReference type="InterPro" id="IPR006311">
    <property type="entry name" value="TAT_signal"/>
</dbReference>
<name>A0ABP8I818_9BACT</name>
<keyword evidence="4" id="KW-1185">Reference proteome</keyword>
<gene>
    <name evidence="3" type="ORF">GCM10023185_13720</name>
</gene>
<evidence type="ECO:0000313" key="4">
    <source>
        <dbReference type="Proteomes" id="UP001501153"/>
    </source>
</evidence>
<reference evidence="4" key="1">
    <citation type="journal article" date="2019" name="Int. J. Syst. Evol. Microbiol.">
        <title>The Global Catalogue of Microorganisms (GCM) 10K type strain sequencing project: providing services to taxonomists for standard genome sequencing and annotation.</title>
        <authorList>
            <consortium name="The Broad Institute Genomics Platform"/>
            <consortium name="The Broad Institute Genome Sequencing Center for Infectious Disease"/>
            <person name="Wu L."/>
            <person name="Ma J."/>
        </authorList>
    </citation>
    <scope>NUCLEOTIDE SEQUENCE [LARGE SCALE GENOMIC DNA]</scope>
    <source>
        <strain evidence="4">JCM 17923</strain>
    </source>
</reference>
<evidence type="ECO:0000256" key="1">
    <source>
        <dbReference type="SAM" id="SignalP"/>
    </source>
</evidence>
<evidence type="ECO:0000313" key="3">
    <source>
        <dbReference type="EMBL" id="GAA4353248.1"/>
    </source>
</evidence>